<reference evidence="1" key="1">
    <citation type="submission" date="2022-04" db="EMBL/GenBank/DDBJ databases">
        <title>A functionally conserved STORR gene fusion in Papaver species that diverged 16.8 million years ago.</title>
        <authorList>
            <person name="Catania T."/>
        </authorList>
    </citation>
    <scope>NUCLEOTIDE SEQUENCE</scope>
    <source>
        <strain evidence="1">S-188037</strain>
    </source>
</reference>
<organism evidence="1 2">
    <name type="scientific">Papaver atlanticum</name>
    <dbReference type="NCBI Taxonomy" id="357466"/>
    <lineage>
        <taxon>Eukaryota</taxon>
        <taxon>Viridiplantae</taxon>
        <taxon>Streptophyta</taxon>
        <taxon>Embryophyta</taxon>
        <taxon>Tracheophyta</taxon>
        <taxon>Spermatophyta</taxon>
        <taxon>Magnoliopsida</taxon>
        <taxon>Ranunculales</taxon>
        <taxon>Papaveraceae</taxon>
        <taxon>Papaveroideae</taxon>
        <taxon>Papaver</taxon>
    </lineage>
</organism>
<accession>A0AAD4S145</accession>
<dbReference type="AlphaFoldDB" id="A0AAD4S145"/>
<gene>
    <name evidence="1" type="ORF">MKW98_019839</name>
</gene>
<dbReference type="Proteomes" id="UP001202328">
    <property type="component" value="Unassembled WGS sequence"/>
</dbReference>
<name>A0AAD4S145_9MAGN</name>
<dbReference type="EMBL" id="JAJJMB010015809">
    <property type="protein sequence ID" value="KAI3851840.1"/>
    <property type="molecule type" value="Genomic_DNA"/>
</dbReference>
<evidence type="ECO:0000313" key="1">
    <source>
        <dbReference type="EMBL" id="KAI3851840.1"/>
    </source>
</evidence>
<keyword evidence="2" id="KW-1185">Reference proteome</keyword>
<sequence>MLRGVSFSYRHGYELSTLQGVPALFPDFSTAAGEILLLIVKHAELRINKTSREHLNPMCFPCLCALMTLMMPTYKKKFYKELWPHEAA</sequence>
<evidence type="ECO:0000313" key="2">
    <source>
        <dbReference type="Proteomes" id="UP001202328"/>
    </source>
</evidence>
<comment type="caution">
    <text evidence="1">The sequence shown here is derived from an EMBL/GenBank/DDBJ whole genome shotgun (WGS) entry which is preliminary data.</text>
</comment>
<protein>
    <submittedName>
        <fullName evidence="1">Uncharacterized protein</fullName>
    </submittedName>
</protein>
<proteinExistence type="predicted"/>